<evidence type="ECO:0000313" key="4">
    <source>
        <dbReference type="Proteomes" id="UP001314170"/>
    </source>
</evidence>
<dbReference type="AlphaFoldDB" id="A0AAV1RS53"/>
<evidence type="ECO:0000313" key="3">
    <source>
        <dbReference type="EMBL" id="CAK7339525.1"/>
    </source>
</evidence>
<dbReference type="PANTHER" id="PTHR48046">
    <property type="entry name" value="UDP-GLYCOSYLTRANSFERASE 72E1"/>
    <property type="match status" value="1"/>
</dbReference>
<accession>A0AAV1RS53</accession>
<dbReference type="EMBL" id="CAWUPB010001158">
    <property type="protein sequence ID" value="CAK7339525.1"/>
    <property type="molecule type" value="Genomic_DNA"/>
</dbReference>
<reference evidence="3 4" key="1">
    <citation type="submission" date="2024-01" db="EMBL/GenBank/DDBJ databases">
        <authorList>
            <person name="Waweru B."/>
        </authorList>
    </citation>
    <scope>NUCLEOTIDE SEQUENCE [LARGE SCALE GENOMIC DNA]</scope>
</reference>
<keyword evidence="1" id="KW-0328">Glycosyltransferase</keyword>
<keyword evidence="4" id="KW-1185">Reference proteome</keyword>
<dbReference type="InterPro" id="IPR002213">
    <property type="entry name" value="UDP_glucos_trans"/>
</dbReference>
<evidence type="ECO:0000256" key="2">
    <source>
        <dbReference type="ARBA" id="ARBA00022679"/>
    </source>
</evidence>
<dbReference type="SUPFAM" id="SSF53756">
    <property type="entry name" value="UDP-Glycosyltransferase/glycogen phosphorylase"/>
    <property type="match status" value="1"/>
</dbReference>
<protein>
    <submittedName>
        <fullName evidence="3">Uncharacterized protein</fullName>
    </submittedName>
</protein>
<sequence length="368" mass="41187">MTPKILEIIELPPVDISELVSPDATVVTRICVIMREIKPALRSAISILSFRPAAMIADLFGTEAMVVADELEIPKYVYVPSNAWFLALQIYTPQLDKIVEGEYVDQKEPLKIPGCRPIRPEDLVDPMLDRTNQQYFENLRIGVQMPMCNGILLNTWQDLQPSALEALRDEELLGRIVKVPVYPIGPLIRQTKPLGTNSELFIWLDKQPRESVIYVSFGSGGTLSLEQMAELAFGLELSQQNFIWVVRPPTLKTGDGSFFNAGTGEDNGTLRYLPEEQRMNATMLTEELGVAVRSKTLPSKGVVAREEIEMLIRRIMVDKEGTEIRTRAKELKYGAENALVQGGSSMNALSTVAKECEISSKRQKMTAW</sequence>
<dbReference type="GO" id="GO:0008194">
    <property type="term" value="F:UDP-glycosyltransferase activity"/>
    <property type="evidence" value="ECO:0007669"/>
    <property type="project" value="InterPro"/>
</dbReference>
<dbReference type="CDD" id="cd03784">
    <property type="entry name" value="GT1_Gtf-like"/>
    <property type="match status" value="1"/>
</dbReference>
<dbReference type="Proteomes" id="UP001314170">
    <property type="component" value="Unassembled WGS sequence"/>
</dbReference>
<evidence type="ECO:0000256" key="1">
    <source>
        <dbReference type="ARBA" id="ARBA00022676"/>
    </source>
</evidence>
<name>A0AAV1RS53_9ROSI</name>
<proteinExistence type="predicted"/>
<gene>
    <name evidence="3" type="ORF">DCAF_LOCUS14578</name>
</gene>
<dbReference type="PANTHER" id="PTHR48046:SF1">
    <property type="entry name" value="GLYCOSYLTRANSFERASE-RELATED"/>
    <property type="match status" value="1"/>
</dbReference>
<dbReference type="Gene3D" id="3.40.50.2000">
    <property type="entry name" value="Glycogen Phosphorylase B"/>
    <property type="match status" value="3"/>
</dbReference>
<keyword evidence="2" id="KW-0808">Transferase</keyword>
<comment type="caution">
    <text evidence="3">The sequence shown here is derived from an EMBL/GenBank/DDBJ whole genome shotgun (WGS) entry which is preliminary data.</text>
</comment>
<organism evidence="3 4">
    <name type="scientific">Dovyalis caffra</name>
    <dbReference type="NCBI Taxonomy" id="77055"/>
    <lineage>
        <taxon>Eukaryota</taxon>
        <taxon>Viridiplantae</taxon>
        <taxon>Streptophyta</taxon>
        <taxon>Embryophyta</taxon>
        <taxon>Tracheophyta</taxon>
        <taxon>Spermatophyta</taxon>
        <taxon>Magnoliopsida</taxon>
        <taxon>eudicotyledons</taxon>
        <taxon>Gunneridae</taxon>
        <taxon>Pentapetalae</taxon>
        <taxon>rosids</taxon>
        <taxon>fabids</taxon>
        <taxon>Malpighiales</taxon>
        <taxon>Salicaceae</taxon>
        <taxon>Flacourtieae</taxon>
        <taxon>Dovyalis</taxon>
    </lineage>
</organism>